<feature type="compositionally biased region" description="Pro residues" evidence="1">
    <location>
        <begin position="317"/>
        <end position="328"/>
    </location>
</feature>
<gene>
    <name evidence="2" type="ORF">PHYEVI_LOCUS5742</name>
</gene>
<dbReference type="Proteomes" id="UP001153712">
    <property type="component" value="Chromosome 2"/>
</dbReference>
<evidence type="ECO:0000313" key="3">
    <source>
        <dbReference type="Proteomes" id="UP001153712"/>
    </source>
</evidence>
<dbReference type="AlphaFoldDB" id="A0A9N9TNT8"/>
<feature type="compositionally biased region" description="Low complexity" evidence="1">
    <location>
        <begin position="217"/>
        <end position="240"/>
    </location>
</feature>
<dbReference type="OrthoDB" id="6107953at2759"/>
<proteinExistence type="predicted"/>
<evidence type="ECO:0000313" key="2">
    <source>
        <dbReference type="EMBL" id="CAG9859368.1"/>
    </source>
</evidence>
<feature type="compositionally biased region" description="Low complexity" evidence="1">
    <location>
        <begin position="258"/>
        <end position="272"/>
    </location>
</feature>
<accession>A0A9N9TNT8</accession>
<reference evidence="2" key="1">
    <citation type="submission" date="2022-01" db="EMBL/GenBank/DDBJ databases">
        <authorList>
            <person name="King R."/>
        </authorList>
    </citation>
    <scope>NUCLEOTIDE SEQUENCE</scope>
</reference>
<feature type="compositionally biased region" description="Low complexity" evidence="1">
    <location>
        <begin position="280"/>
        <end position="291"/>
    </location>
</feature>
<organism evidence="2 3">
    <name type="scientific">Phyllotreta striolata</name>
    <name type="common">Striped flea beetle</name>
    <name type="synonym">Crioceris striolata</name>
    <dbReference type="NCBI Taxonomy" id="444603"/>
    <lineage>
        <taxon>Eukaryota</taxon>
        <taxon>Metazoa</taxon>
        <taxon>Ecdysozoa</taxon>
        <taxon>Arthropoda</taxon>
        <taxon>Hexapoda</taxon>
        <taxon>Insecta</taxon>
        <taxon>Pterygota</taxon>
        <taxon>Neoptera</taxon>
        <taxon>Endopterygota</taxon>
        <taxon>Coleoptera</taxon>
        <taxon>Polyphaga</taxon>
        <taxon>Cucujiformia</taxon>
        <taxon>Chrysomeloidea</taxon>
        <taxon>Chrysomelidae</taxon>
        <taxon>Galerucinae</taxon>
        <taxon>Alticini</taxon>
        <taxon>Phyllotreta</taxon>
    </lineage>
</organism>
<evidence type="ECO:0000256" key="1">
    <source>
        <dbReference type="SAM" id="MobiDB-lite"/>
    </source>
</evidence>
<dbReference type="EMBL" id="OU900095">
    <property type="protein sequence ID" value="CAG9859368.1"/>
    <property type="molecule type" value="Genomic_DNA"/>
</dbReference>
<feature type="region of interest" description="Disordered" evidence="1">
    <location>
        <begin position="180"/>
        <end position="364"/>
    </location>
</feature>
<feature type="compositionally biased region" description="Polar residues" evidence="1">
    <location>
        <begin position="347"/>
        <end position="364"/>
    </location>
</feature>
<name>A0A9N9TNT8_PHYSR</name>
<protein>
    <submittedName>
        <fullName evidence="2">Uncharacterized protein</fullName>
    </submittedName>
</protein>
<keyword evidence="3" id="KW-1185">Reference proteome</keyword>
<feature type="compositionally biased region" description="Low complexity" evidence="1">
    <location>
        <begin position="188"/>
        <end position="205"/>
    </location>
</feature>
<feature type="compositionally biased region" description="Low complexity" evidence="1">
    <location>
        <begin position="305"/>
        <end position="316"/>
    </location>
</feature>
<sequence>MHSYYFKNSTKGKETKRRFAETPTSSKMISYSSFRLIVASWFDYRLQTQRKPDIPFTCRVRAASKRNESSRNRVQSQCNIIEMSTKEVQYKDYVNFLDGYKNNANRRAINKPDDAVDNGSVKATSNLKPFNQYIEHYNSSRFKSVRPAFVNQQQQLIQDECKTNIDSIVRGFEKNSLESFTKQNPAKSSARSTGSSSISSSSSNSLTREFPLTGNGSISSSSRSSTASSINSSFKSTANSPSPNYSMTREFPLAGNGSLSSSRSSTVSSINSNQPFKTTSNSPSPNHSVSSEFLDLSSISPPPSIISSSEDSMPSPCNSPPPPPPPLPTVASAPPNFKSLPRKFVSASPQPVTTNTSKIQSNSPCQRAVKIQINGNDNNASKIIDQNDPRVKKAVYGALRNMYGAYHDKANEYVATLPKNRVKKGNNLDKIIDSIAADGGLEKLCGRAKIEAD</sequence>